<dbReference type="AlphaFoldDB" id="A0A1H3ULH5"/>
<evidence type="ECO:0000313" key="2">
    <source>
        <dbReference type="Proteomes" id="UP000183417"/>
    </source>
</evidence>
<name>A0A1H3ULH5_9BURK</name>
<organism evidence="1 2">
    <name type="scientific">Delftia lacustris</name>
    <dbReference type="NCBI Taxonomy" id="558537"/>
    <lineage>
        <taxon>Bacteria</taxon>
        <taxon>Pseudomonadati</taxon>
        <taxon>Pseudomonadota</taxon>
        <taxon>Betaproteobacteria</taxon>
        <taxon>Burkholderiales</taxon>
        <taxon>Comamonadaceae</taxon>
        <taxon>Delftia</taxon>
    </lineage>
</organism>
<gene>
    <name evidence="1" type="ORF">SAMN05421547_1671</name>
</gene>
<proteinExistence type="predicted"/>
<accession>A0A1H3ULH5</accession>
<sequence>MTCVFLLSLEMDGSSVPLDLNHAGMTFQLLDGKRGKRWIDSLYQLEAARKTLTQGRQVQGWAGKSANSADYTKQNPLLHLVDAILVFGSTSASSREAPLEYGSCAAECYDNTFPDAQALRVAMTRLKRGDLAPLPDEFTFAGPPLLRRSWELLLRGPRGNAALGKVMDFPFTAEGNGAWFVWSEDPTRTQAELNVREPDVRHSEALTRASALSIQGASALSAILVAGGKLIGGMFTKSSSPELEAPAVAGEHAPDAAAPALQGQLAAPEGPVVTFDNVVGLLVALAEKDIIQKYLHSGRRYAASKGVPIDDEVLNRLVQSLTVLKNKTLVKALTAEVLVREALVSLSLPKEKVIQLVRAVLADLMSSLNDQDRVLANQVMARVLDTVERWLPFAQRGSSRSGDAGRAASGE</sequence>
<protein>
    <submittedName>
        <fullName evidence="1">Uncharacterized protein</fullName>
    </submittedName>
</protein>
<dbReference type="Proteomes" id="UP000183417">
    <property type="component" value="Unassembled WGS sequence"/>
</dbReference>
<dbReference type="EMBL" id="FNPE01000067">
    <property type="protein sequence ID" value="SDZ63302.1"/>
    <property type="molecule type" value="Genomic_DNA"/>
</dbReference>
<reference evidence="1 2" key="1">
    <citation type="submission" date="2016-10" db="EMBL/GenBank/DDBJ databases">
        <authorList>
            <person name="de Groot N.N."/>
        </authorList>
    </citation>
    <scope>NUCLEOTIDE SEQUENCE [LARGE SCALE GENOMIC DNA]</scope>
    <source>
        <strain evidence="1 2">LMG 24775</strain>
    </source>
</reference>
<evidence type="ECO:0000313" key="1">
    <source>
        <dbReference type="EMBL" id="SDZ63302.1"/>
    </source>
</evidence>